<dbReference type="AlphaFoldDB" id="A0A7J0E5A3"/>
<dbReference type="SUPFAM" id="SSF52540">
    <property type="entry name" value="P-loop containing nucleoside triphosphate hydrolases"/>
    <property type="match status" value="1"/>
</dbReference>
<evidence type="ECO:0000313" key="4">
    <source>
        <dbReference type="EMBL" id="GFY81693.1"/>
    </source>
</evidence>
<keyword evidence="5" id="KW-1185">Reference proteome</keyword>
<protein>
    <submittedName>
        <fullName evidence="4">Regulatory particle triple-A ATPase 3</fullName>
    </submittedName>
</protein>
<evidence type="ECO:0000256" key="3">
    <source>
        <dbReference type="SAM" id="Coils"/>
    </source>
</evidence>
<sequence>MAAPAMFIDIQDKHVKDELKNLKRKLLRAQEEVKRIQSVPVVIGMFMEMVDQTTASSAPPSDPITTFSIINRELLEPSTSLALHRHSNALVDVLPPEADSSISLLSQSEKPNVTYNMDGVRSDSKCECYIMATNRADTLDLAILRPGKLDRKIEFPLLDRRQKRPVFQVCTAKMNLGDEVDLEDYVSHPDKISAAEVS</sequence>
<evidence type="ECO:0000256" key="2">
    <source>
        <dbReference type="ARBA" id="ARBA00022840"/>
    </source>
</evidence>
<comment type="caution">
    <text evidence="4">The sequence shown here is derived from an EMBL/GenBank/DDBJ whole genome shotgun (WGS) entry which is preliminary data.</text>
</comment>
<keyword evidence="3" id="KW-0175">Coiled coil</keyword>
<dbReference type="InterPro" id="IPR012340">
    <property type="entry name" value="NA-bd_OB-fold"/>
</dbReference>
<dbReference type="InterPro" id="IPR027417">
    <property type="entry name" value="P-loop_NTPase"/>
</dbReference>
<dbReference type="GO" id="GO:0005524">
    <property type="term" value="F:ATP binding"/>
    <property type="evidence" value="ECO:0007669"/>
    <property type="project" value="UniProtKB-KW"/>
</dbReference>
<evidence type="ECO:0000256" key="1">
    <source>
        <dbReference type="ARBA" id="ARBA00022741"/>
    </source>
</evidence>
<evidence type="ECO:0000313" key="5">
    <source>
        <dbReference type="Proteomes" id="UP000585474"/>
    </source>
</evidence>
<proteinExistence type="predicted"/>
<dbReference type="EMBL" id="BJWL01000001">
    <property type="protein sequence ID" value="GFY81693.1"/>
    <property type="molecule type" value="Genomic_DNA"/>
</dbReference>
<dbReference type="InterPro" id="IPR050221">
    <property type="entry name" value="26S_Proteasome_ATPase"/>
</dbReference>
<keyword evidence="1" id="KW-0547">Nucleotide-binding</keyword>
<dbReference type="Gene3D" id="2.40.50.140">
    <property type="entry name" value="Nucleic acid-binding proteins"/>
    <property type="match status" value="1"/>
</dbReference>
<reference evidence="4 5" key="1">
    <citation type="submission" date="2019-07" db="EMBL/GenBank/DDBJ databases">
        <title>De Novo Assembly of kiwifruit Actinidia rufa.</title>
        <authorList>
            <person name="Sugita-Konishi S."/>
            <person name="Sato K."/>
            <person name="Mori E."/>
            <person name="Abe Y."/>
            <person name="Kisaki G."/>
            <person name="Hamano K."/>
            <person name="Suezawa K."/>
            <person name="Otani M."/>
            <person name="Fukuda T."/>
            <person name="Manabe T."/>
            <person name="Gomi K."/>
            <person name="Tabuchi M."/>
            <person name="Akimitsu K."/>
            <person name="Kataoka I."/>
        </authorList>
    </citation>
    <scope>NUCLEOTIDE SEQUENCE [LARGE SCALE GENOMIC DNA]</scope>
    <source>
        <strain evidence="5">cv. Fuchu</strain>
    </source>
</reference>
<keyword evidence="2" id="KW-0067">ATP-binding</keyword>
<dbReference type="Proteomes" id="UP000585474">
    <property type="component" value="Unassembled WGS sequence"/>
</dbReference>
<dbReference type="PANTHER" id="PTHR23073">
    <property type="entry name" value="26S PROTEASOME REGULATORY SUBUNIT"/>
    <property type="match status" value="1"/>
</dbReference>
<accession>A0A7J0E5A3</accession>
<dbReference type="OrthoDB" id="1696112at2759"/>
<name>A0A7J0E5A3_9ERIC</name>
<gene>
    <name evidence="4" type="ORF">Acr_01g0015010</name>
</gene>
<feature type="coiled-coil region" evidence="3">
    <location>
        <begin position="12"/>
        <end position="39"/>
    </location>
</feature>
<organism evidence="4 5">
    <name type="scientific">Actinidia rufa</name>
    <dbReference type="NCBI Taxonomy" id="165716"/>
    <lineage>
        <taxon>Eukaryota</taxon>
        <taxon>Viridiplantae</taxon>
        <taxon>Streptophyta</taxon>
        <taxon>Embryophyta</taxon>
        <taxon>Tracheophyta</taxon>
        <taxon>Spermatophyta</taxon>
        <taxon>Magnoliopsida</taxon>
        <taxon>eudicotyledons</taxon>
        <taxon>Gunneridae</taxon>
        <taxon>Pentapetalae</taxon>
        <taxon>asterids</taxon>
        <taxon>Ericales</taxon>
        <taxon>Actinidiaceae</taxon>
        <taxon>Actinidia</taxon>
    </lineage>
</organism>